<keyword evidence="2" id="KW-1185">Reference proteome</keyword>
<gene>
    <name evidence="1" type="ORF">FE810_00360</name>
</gene>
<accession>A0A5R9IRE8</accession>
<proteinExistence type="predicted"/>
<dbReference type="Proteomes" id="UP000307790">
    <property type="component" value="Unassembled WGS sequence"/>
</dbReference>
<dbReference type="EMBL" id="VCBC01000001">
    <property type="protein sequence ID" value="TLU68105.1"/>
    <property type="molecule type" value="Genomic_DNA"/>
</dbReference>
<reference evidence="1 2" key="1">
    <citation type="submission" date="2019-05" db="EMBL/GenBank/DDBJ databases">
        <title>Genome sequences of Thalassotalea litorea 1K03283.</title>
        <authorList>
            <person name="Zhang D."/>
        </authorList>
    </citation>
    <scope>NUCLEOTIDE SEQUENCE [LARGE SCALE GENOMIC DNA]</scope>
    <source>
        <strain evidence="1 2">MCCC 1K03283</strain>
    </source>
</reference>
<comment type="caution">
    <text evidence="1">The sequence shown here is derived from an EMBL/GenBank/DDBJ whole genome shotgun (WGS) entry which is preliminary data.</text>
</comment>
<evidence type="ECO:0000313" key="1">
    <source>
        <dbReference type="EMBL" id="TLU68105.1"/>
    </source>
</evidence>
<evidence type="ECO:0000313" key="2">
    <source>
        <dbReference type="Proteomes" id="UP000307790"/>
    </source>
</evidence>
<dbReference type="AlphaFoldDB" id="A0A5R9IRE8"/>
<sequence>MSSNENPLTTVTVLYYDIHTLEFNHQVGQFPQADKGRVIIDDEFKRDKSIIAVCRGDVKVLNKIGDRINE</sequence>
<name>A0A5R9IRE8_9GAMM</name>
<dbReference type="InterPro" id="IPR014271">
    <property type="entry name" value="CHP02922"/>
</dbReference>
<dbReference type="Pfam" id="PF09558">
    <property type="entry name" value="DUF2375"/>
    <property type="match status" value="1"/>
</dbReference>
<dbReference type="NCBIfam" id="TIGR02922">
    <property type="entry name" value="TIGR02922 family protein"/>
    <property type="match status" value="1"/>
</dbReference>
<dbReference type="OrthoDB" id="6228741at2"/>
<protein>
    <submittedName>
        <fullName evidence="1">TIGR02922 family protein</fullName>
    </submittedName>
</protein>
<organism evidence="1 2">
    <name type="scientific">Thalassotalea litorea</name>
    <dbReference type="NCBI Taxonomy" id="2020715"/>
    <lineage>
        <taxon>Bacteria</taxon>
        <taxon>Pseudomonadati</taxon>
        <taxon>Pseudomonadota</taxon>
        <taxon>Gammaproteobacteria</taxon>
        <taxon>Alteromonadales</taxon>
        <taxon>Colwelliaceae</taxon>
        <taxon>Thalassotalea</taxon>
    </lineage>
</organism>
<dbReference type="RefSeq" id="WP_138318048.1">
    <property type="nucleotide sequence ID" value="NZ_VCBC01000001.1"/>
</dbReference>